<evidence type="ECO:0000313" key="1">
    <source>
        <dbReference type="EnsemblPlants" id="Kaladp0050s0264.1.v1.1"/>
    </source>
</evidence>
<evidence type="ECO:0000313" key="2">
    <source>
        <dbReference type="Proteomes" id="UP000594263"/>
    </source>
</evidence>
<protein>
    <submittedName>
        <fullName evidence="1">Uncharacterized protein</fullName>
    </submittedName>
</protein>
<dbReference type="Proteomes" id="UP000594263">
    <property type="component" value="Unplaced"/>
</dbReference>
<sequence>MYVTKTLSSLLRSPEILSQPPPDGPFSGVAVIMDEESMRRKGKGSSQRADVNYLPIPQNKLIKISRVIGDGEESEYVMMIPVVDEPLSSDTYYVIKTTSKMAGLSITCSNEEVEMENCFCCSIPIIKDATPQPFDPNNIYQQFKIIQRSGEGWARLHAESLVYDGRPPYFMTKEGWETTRVVSTSWPCDLNEADGQGLCATLRDRLPEFGFPVWTRSSDHVVVGTWCVPFIFVKEFGMRYEELMRSSTYYKMSLEQRWERIFEWENLGGDLVAMAVDVGVKSEVVMLGGMVAVQRGGQLVEGVVRYEIASQGVGGIGVSVGVVERMKWEQARGGWVDVGGGEVRVERVEECPNGRGWRRFGCYVLVERFVLRRMDGSLALTHDFYHTHQLRYKWGQF</sequence>
<reference evidence="1" key="1">
    <citation type="submission" date="2021-01" db="UniProtKB">
        <authorList>
            <consortium name="EnsemblPlants"/>
        </authorList>
    </citation>
    <scope>IDENTIFICATION</scope>
</reference>
<dbReference type="Pfam" id="PF06880">
    <property type="entry name" value="DUF1262"/>
    <property type="match status" value="1"/>
</dbReference>
<proteinExistence type="predicted"/>
<keyword evidence="2" id="KW-1185">Reference proteome</keyword>
<dbReference type="EnsemblPlants" id="Kaladp0050s0264.1.v1.1">
    <property type="protein sequence ID" value="Kaladp0050s0264.1.v1.1"/>
    <property type="gene ID" value="Kaladp0050s0264.v1.1"/>
</dbReference>
<dbReference type="AlphaFoldDB" id="A0A7N0U1G1"/>
<name>A0A7N0U1G1_KALFE</name>
<dbReference type="InterPro" id="IPR010683">
    <property type="entry name" value="DUF1262"/>
</dbReference>
<organism evidence="1 2">
    <name type="scientific">Kalanchoe fedtschenkoi</name>
    <name type="common">Lavender scallops</name>
    <name type="synonym">South American air plant</name>
    <dbReference type="NCBI Taxonomy" id="63787"/>
    <lineage>
        <taxon>Eukaryota</taxon>
        <taxon>Viridiplantae</taxon>
        <taxon>Streptophyta</taxon>
        <taxon>Embryophyta</taxon>
        <taxon>Tracheophyta</taxon>
        <taxon>Spermatophyta</taxon>
        <taxon>Magnoliopsida</taxon>
        <taxon>eudicotyledons</taxon>
        <taxon>Gunneridae</taxon>
        <taxon>Pentapetalae</taxon>
        <taxon>Saxifragales</taxon>
        <taxon>Crassulaceae</taxon>
        <taxon>Kalanchoe</taxon>
    </lineage>
</organism>
<accession>A0A7N0U1G1</accession>
<dbReference type="Gramene" id="Kaladp0050s0264.1.v1.1">
    <property type="protein sequence ID" value="Kaladp0050s0264.1.v1.1"/>
    <property type="gene ID" value="Kaladp0050s0264.v1.1"/>
</dbReference>
<dbReference type="PANTHER" id="PTHR31050:SF3">
    <property type="entry name" value="OS08G0412800 PROTEIN"/>
    <property type="match status" value="1"/>
</dbReference>
<dbReference type="OMA" id="TDETRCW"/>
<dbReference type="PANTHER" id="PTHR31050">
    <property type="entry name" value="OS08G0413200 PROTEIN"/>
    <property type="match status" value="1"/>
</dbReference>